<evidence type="ECO:0000313" key="2">
    <source>
        <dbReference type="EMBL" id="KAL2280923.1"/>
    </source>
</evidence>
<comment type="caution">
    <text evidence="2">The sequence shown here is derived from an EMBL/GenBank/DDBJ whole genome shotgun (WGS) entry which is preliminary data.</text>
</comment>
<protein>
    <submittedName>
        <fullName evidence="2">Uncharacterized protein</fullName>
    </submittedName>
</protein>
<organism evidence="2 3">
    <name type="scientific">Diaporthe vaccinii</name>
    <dbReference type="NCBI Taxonomy" id="105482"/>
    <lineage>
        <taxon>Eukaryota</taxon>
        <taxon>Fungi</taxon>
        <taxon>Dikarya</taxon>
        <taxon>Ascomycota</taxon>
        <taxon>Pezizomycotina</taxon>
        <taxon>Sordariomycetes</taxon>
        <taxon>Sordariomycetidae</taxon>
        <taxon>Diaporthales</taxon>
        <taxon>Diaporthaceae</taxon>
        <taxon>Diaporthe</taxon>
        <taxon>Diaporthe eres species complex</taxon>
    </lineage>
</organism>
<evidence type="ECO:0000256" key="1">
    <source>
        <dbReference type="SAM" id="MobiDB-lite"/>
    </source>
</evidence>
<keyword evidence="3" id="KW-1185">Reference proteome</keyword>
<dbReference type="Proteomes" id="UP001600888">
    <property type="component" value="Unassembled WGS sequence"/>
</dbReference>
<feature type="compositionally biased region" description="Basic and acidic residues" evidence="1">
    <location>
        <begin position="1"/>
        <end position="17"/>
    </location>
</feature>
<dbReference type="EMBL" id="JBAWTH010000062">
    <property type="protein sequence ID" value="KAL2280923.1"/>
    <property type="molecule type" value="Genomic_DNA"/>
</dbReference>
<proteinExistence type="predicted"/>
<evidence type="ECO:0000313" key="3">
    <source>
        <dbReference type="Proteomes" id="UP001600888"/>
    </source>
</evidence>
<name>A0ABR4EEP9_9PEZI</name>
<reference evidence="2 3" key="1">
    <citation type="submission" date="2024-03" db="EMBL/GenBank/DDBJ databases">
        <title>A high-quality draft genome sequence of Diaporthe vaccinii, a causative agent of upright dieback and viscid rot disease in cranberry plants.</title>
        <authorList>
            <person name="Sarrasin M."/>
            <person name="Lang B.F."/>
            <person name="Burger G."/>
        </authorList>
    </citation>
    <scope>NUCLEOTIDE SEQUENCE [LARGE SCALE GENOMIC DNA]</scope>
    <source>
        <strain evidence="2 3">IS7</strain>
    </source>
</reference>
<feature type="region of interest" description="Disordered" evidence="1">
    <location>
        <begin position="1"/>
        <end position="22"/>
    </location>
</feature>
<gene>
    <name evidence="2" type="ORF">FJTKL_12230</name>
</gene>
<sequence length="67" mass="7309">MSGRARRWEDRETESHSTPETCHLGAFSFGVGEVAAGLNQVDATFEVTQALACPLEATNKRSAPTWE</sequence>
<accession>A0ABR4EEP9</accession>